<evidence type="ECO:0000256" key="1">
    <source>
        <dbReference type="ARBA" id="ARBA00022729"/>
    </source>
</evidence>
<gene>
    <name evidence="2" type="ORF">BKA02_001474</name>
</gene>
<dbReference type="EMBL" id="JACCBH010000001">
    <property type="protein sequence ID" value="NYD54419.1"/>
    <property type="molecule type" value="Genomic_DNA"/>
</dbReference>
<dbReference type="PROSITE" id="PS51257">
    <property type="entry name" value="PROKAR_LIPOPROTEIN"/>
    <property type="match status" value="1"/>
</dbReference>
<dbReference type="Gene3D" id="2.60.40.1240">
    <property type="match status" value="1"/>
</dbReference>
<reference evidence="2 3" key="1">
    <citation type="submission" date="2020-07" db="EMBL/GenBank/DDBJ databases">
        <title>Sequencing the genomes of 1000 actinobacteria strains.</title>
        <authorList>
            <person name="Klenk H.-P."/>
        </authorList>
    </citation>
    <scope>NUCLEOTIDE SEQUENCE [LARGE SCALE GENOMIC DNA]</scope>
    <source>
        <strain evidence="2 3">DSM 22185</strain>
    </source>
</reference>
<keyword evidence="3" id="KW-1185">Reference proteome</keyword>
<keyword evidence="1" id="KW-0732">Signal</keyword>
<accession>A0A7Y9EUX4</accession>
<proteinExistence type="predicted"/>
<name>A0A7Y9EUX4_9MICO</name>
<dbReference type="InterPro" id="IPR029050">
    <property type="entry name" value="Immunoprotect_excell_Ig-like"/>
</dbReference>
<dbReference type="AlphaFoldDB" id="A0A7Y9EUX4"/>
<comment type="caution">
    <text evidence="2">The sequence shown here is derived from an EMBL/GenBank/DDBJ whole genome shotgun (WGS) entry which is preliminary data.</text>
</comment>
<protein>
    <recommendedName>
        <fullName evidence="4">DUF4352 domain-containing protein</fullName>
    </recommendedName>
</protein>
<organism evidence="2 3">
    <name type="scientific">Microbacterium pseudoresistens</name>
    <dbReference type="NCBI Taxonomy" id="640634"/>
    <lineage>
        <taxon>Bacteria</taxon>
        <taxon>Bacillati</taxon>
        <taxon>Actinomycetota</taxon>
        <taxon>Actinomycetes</taxon>
        <taxon>Micrococcales</taxon>
        <taxon>Microbacteriaceae</taxon>
        <taxon>Microbacterium</taxon>
    </lineage>
</organism>
<evidence type="ECO:0000313" key="3">
    <source>
        <dbReference type="Proteomes" id="UP000552045"/>
    </source>
</evidence>
<dbReference type="RefSeq" id="WP_179432724.1">
    <property type="nucleotide sequence ID" value="NZ_BAABLC010000001.1"/>
</dbReference>
<dbReference type="Proteomes" id="UP000552045">
    <property type="component" value="Unassembled WGS sequence"/>
</dbReference>
<evidence type="ECO:0008006" key="4">
    <source>
        <dbReference type="Google" id="ProtNLM"/>
    </source>
</evidence>
<sequence>MSRAHQALAWVAAIAIVVVACAVKGITPPDDAGEEPFAVVVAVGERGVGRNIDVTVTDVRLARTVSTPRGWNATGRWLVVDVDAAAVTVQNATLLNGVTLETAGLTFSASNRPDSFRGASLYPGLARHGSVAFELPGDLELGAAVLAFSVNADARSDSQIRVSIDLSEVREEAAVELSETGWARS</sequence>
<evidence type="ECO:0000313" key="2">
    <source>
        <dbReference type="EMBL" id="NYD54419.1"/>
    </source>
</evidence>